<dbReference type="AlphaFoldDB" id="A0A5J9W9I0"/>
<dbReference type="EMBL" id="RWGY01000004">
    <property type="protein sequence ID" value="TVU44808.1"/>
    <property type="molecule type" value="Genomic_DNA"/>
</dbReference>
<proteinExistence type="predicted"/>
<accession>A0A5J9W9I0</accession>
<keyword evidence="2" id="KW-1185">Reference proteome</keyword>
<protein>
    <submittedName>
        <fullName evidence="1">Uncharacterized protein</fullName>
    </submittedName>
</protein>
<dbReference type="Proteomes" id="UP000324897">
    <property type="component" value="Chromosome 5"/>
</dbReference>
<dbReference type="Gramene" id="TVU44808">
    <property type="protein sequence ID" value="TVU44808"/>
    <property type="gene ID" value="EJB05_04267"/>
</dbReference>
<evidence type="ECO:0000313" key="2">
    <source>
        <dbReference type="Proteomes" id="UP000324897"/>
    </source>
</evidence>
<sequence length="173" mass="18545">MKQEASGDANGSSAMAAATYNWHQQAMALPVQPMPGTMMEGHRPGDEVDESIRKLLYKLGGSPFAALQQCVPPPMYEGSPSFVQPSCPVDTTPLHEGGVQCSSSLPALELDQSFHFNQVKLDGLDCFFGMGDQGMKWSEVNSLLACPNNTMASSSQGMQQYGLVDEPSNLGIK</sequence>
<comment type="caution">
    <text evidence="1">The sequence shown here is derived from an EMBL/GenBank/DDBJ whole genome shotgun (WGS) entry which is preliminary data.</text>
</comment>
<feature type="non-terminal residue" evidence="1">
    <location>
        <position position="1"/>
    </location>
</feature>
<gene>
    <name evidence="1" type="ORF">EJB05_04267</name>
</gene>
<dbReference type="OrthoDB" id="2143914at2759"/>
<organism evidence="1 2">
    <name type="scientific">Eragrostis curvula</name>
    <name type="common">weeping love grass</name>
    <dbReference type="NCBI Taxonomy" id="38414"/>
    <lineage>
        <taxon>Eukaryota</taxon>
        <taxon>Viridiplantae</taxon>
        <taxon>Streptophyta</taxon>
        <taxon>Embryophyta</taxon>
        <taxon>Tracheophyta</taxon>
        <taxon>Spermatophyta</taxon>
        <taxon>Magnoliopsida</taxon>
        <taxon>Liliopsida</taxon>
        <taxon>Poales</taxon>
        <taxon>Poaceae</taxon>
        <taxon>PACMAD clade</taxon>
        <taxon>Chloridoideae</taxon>
        <taxon>Eragrostideae</taxon>
        <taxon>Eragrostidinae</taxon>
        <taxon>Eragrostis</taxon>
    </lineage>
</organism>
<evidence type="ECO:0000313" key="1">
    <source>
        <dbReference type="EMBL" id="TVU44808.1"/>
    </source>
</evidence>
<reference evidence="1 2" key="1">
    <citation type="journal article" date="2019" name="Sci. Rep.">
        <title>A high-quality genome of Eragrostis curvula grass provides insights into Poaceae evolution and supports new strategies to enhance forage quality.</title>
        <authorList>
            <person name="Carballo J."/>
            <person name="Santos B.A.C.M."/>
            <person name="Zappacosta D."/>
            <person name="Garbus I."/>
            <person name="Selva J.P."/>
            <person name="Gallo C.A."/>
            <person name="Diaz A."/>
            <person name="Albertini E."/>
            <person name="Caccamo M."/>
            <person name="Echenique V."/>
        </authorList>
    </citation>
    <scope>NUCLEOTIDE SEQUENCE [LARGE SCALE GENOMIC DNA]</scope>
    <source>
        <strain evidence="2">cv. Victoria</strain>
        <tissue evidence="1">Leaf</tissue>
    </source>
</reference>
<name>A0A5J9W9I0_9POAL</name>